<dbReference type="Gene3D" id="3.90.190.10">
    <property type="entry name" value="Protein tyrosine phosphatase superfamily"/>
    <property type="match status" value="1"/>
</dbReference>
<keyword evidence="2" id="KW-0812">Transmembrane</keyword>
<protein>
    <submittedName>
        <fullName evidence="3">Uncharacterized protein</fullName>
    </submittedName>
</protein>
<accession>A0A1Q9C7V2</accession>
<proteinExistence type="predicted"/>
<feature type="transmembrane region" description="Helical" evidence="2">
    <location>
        <begin position="407"/>
        <end position="429"/>
    </location>
</feature>
<feature type="coiled-coil region" evidence="1">
    <location>
        <begin position="163"/>
        <end position="190"/>
    </location>
</feature>
<keyword evidence="4" id="KW-1185">Reference proteome</keyword>
<gene>
    <name evidence="3" type="ORF">AK812_SmicGene40734</name>
</gene>
<dbReference type="EMBL" id="LSRX01001534">
    <property type="protein sequence ID" value="OLP79022.1"/>
    <property type="molecule type" value="Genomic_DNA"/>
</dbReference>
<keyword evidence="2" id="KW-0472">Membrane</keyword>
<comment type="caution">
    <text evidence="3">The sequence shown here is derived from an EMBL/GenBank/DDBJ whole genome shotgun (WGS) entry which is preliminary data.</text>
</comment>
<organism evidence="3 4">
    <name type="scientific">Symbiodinium microadriaticum</name>
    <name type="common">Dinoflagellate</name>
    <name type="synonym">Zooxanthella microadriatica</name>
    <dbReference type="NCBI Taxonomy" id="2951"/>
    <lineage>
        <taxon>Eukaryota</taxon>
        <taxon>Sar</taxon>
        <taxon>Alveolata</taxon>
        <taxon>Dinophyceae</taxon>
        <taxon>Suessiales</taxon>
        <taxon>Symbiodiniaceae</taxon>
        <taxon>Symbiodinium</taxon>
    </lineage>
</organism>
<sequence>MSLEPSEVALRLLPASPLPGFPDVLVGTQEDGADVLLGENTLQVAAVVNCALDDWLYKVRNGYCGSAAACRLPEIEASIRALPQSESIALGDISGIRYCALPARDRDRAEPIIIDGEVAVPGMEPYDMGQHLPAAVAFLQEQVAAGRRVLIHCLRGENPMADAATRKRKLQELEDKLGKFEETLKGHGSRPDMVELRFEESQQYRFLRNENSPARVMSKVVRWNARPSEHPQHCFHDAPMDMSEAGEEVLQAKASEISGGKRALPTKKASFKYIRTEVPKQGPRAKATLKVKGKDQDEAKGTGCETVSRCLSLESDVAADYYGVHRVFLFAIIIDAAILNATDWLVGCLASLRRRFEWEGAYLTGVFGLVWVKRWLLDLFFNVWLWFSEVAEGLDIADFIVPVLPSQLVWLVLKGVFMPLLAGVALTMWRVMVLANLLVVGDALQQVVLQKAGRPKRSRTCLHGILHVARQTLGDEVKGRGKGIRQDGIDPAGTGEGLLLEALKALILCVVEDEWLQVTRKKKKPKPSVEPATECAGCASSACSVAAGWQAEEAPGRST</sequence>
<name>A0A1Q9C7V2_SYMMI</name>
<dbReference type="InterPro" id="IPR029021">
    <property type="entry name" value="Prot-tyrosine_phosphatase-like"/>
</dbReference>
<dbReference type="Proteomes" id="UP000186817">
    <property type="component" value="Unassembled WGS sequence"/>
</dbReference>
<feature type="transmembrane region" description="Helical" evidence="2">
    <location>
        <begin position="327"/>
        <end position="350"/>
    </location>
</feature>
<evidence type="ECO:0000256" key="1">
    <source>
        <dbReference type="SAM" id="Coils"/>
    </source>
</evidence>
<dbReference type="OrthoDB" id="417218at2759"/>
<dbReference type="AlphaFoldDB" id="A0A1Q9C7V2"/>
<evidence type="ECO:0000256" key="2">
    <source>
        <dbReference type="SAM" id="Phobius"/>
    </source>
</evidence>
<keyword evidence="2" id="KW-1133">Transmembrane helix</keyword>
<evidence type="ECO:0000313" key="4">
    <source>
        <dbReference type="Proteomes" id="UP000186817"/>
    </source>
</evidence>
<feature type="transmembrane region" description="Helical" evidence="2">
    <location>
        <begin position="362"/>
        <end position="387"/>
    </location>
</feature>
<reference evidence="3 4" key="1">
    <citation type="submission" date="2016-02" db="EMBL/GenBank/DDBJ databases">
        <title>Genome analysis of coral dinoflagellate symbionts highlights evolutionary adaptations to a symbiotic lifestyle.</title>
        <authorList>
            <person name="Aranda M."/>
            <person name="Li Y."/>
            <person name="Liew Y.J."/>
            <person name="Baumgarten S."/>
            <person name="Simakov O."/>
            <person name="Wilson M."/>
            <person name="Piel J."/>
            <person name="Ashoor H."/>
            <person name="Bougouffa S."/>
            <person name="Bajic V.B."/>
            <person name="Ryu T."/>
            <person name="Ravasi T."/>
            <person name="Bayer T."/>
            <person name="Micklem G."/>
            <person name="Kim H."/>
            <person name="Bhak J."/>
            <person name="Lajeunesse T.C."/>
            <person name="Voolstra C.R."/>
        </authorList>
    </citation>
    <scope>NUCLEOTIDE SEQUENCE [LARGE SCALE GENOMIC DNA]</scope>
    <source>
        <strain evidence="3 4">CCMP2467</strain>
    </source>
</reference>
<keyword evidence="1" id="KW-0175">Coiled coil</keyword>
<evidence type="ECO:0000313" key="3">
    <source>
        <dbReference type="EMBL" id="OLP79022.1"/>
    </source>
</evidence>